<comment type="catalytic activity">
    <reaction evidence="2">
        <text>Couples ATP hydrolysis with the unwinding of duplex DNA by translocating in the 3'-5' direction.</text>
        <dbReference type="EC" id="5.6.2.4"/>
    </reaction>
</comment>
<protein>
    <submittedName>
        <fullName evidence="6">Putative ATPase</fullName>
    </submittedName>
</protein>
<dbReference type="KEGG" id="ast:Asulf_00371"/>
<evidence type="ECO:0000256" key="4">
    <source>
        <dbReference type="ARBA" id="ARBA00048988"/>
    </source>
</evidence>
<evidence type="ECO:0000313" key="7">
    <source>
        <dbReference type="Proteomes" id="UP000013307"/>
    </source>
</evidence>
<evidence type="ECO:0000259" key="5">
    <source>
        <dbReference type="Pfam" id="PF01935"/>
    </source>
</evidence>
<dbReference type="HOGENOM" id="CLU_023842_2_0_2"/>
<dbReference type="STRING" id="387631.Asulf_00371"/>
<dbReference type="Proteomes" id="UP000013307">
    <property type="component" value="Chromosome"/>
</dbReference>
<dbReference type="GO" id="GO:0043138">
    <property type="term" value="F:3'-5' DNA helicase activity"/>
    <property type="evidence" value="ECO:0007669"/>
    <property type="project" value="UniProtKB-EC"/>
</dbReference>
<proteinExistence type="inferred from homology"/>
<dbReference type="PANTHER" id="PTHR42957">
    <property type="entry name" value="HELICASE MJ1565-RELATED"/>
    <property type="match status" value="1"/>
</dbReference>
<evidence type="ECO:0000256" key="1">
    <source>
        <dbReference type="ARBA" id="ARBA00007816"/>
    </source>
</evidence>
<gene>
    <name evidence="6" type="ORF">Asulf_00371</name>
</gene>
<feature type="domain" description="Helicase HerA central" evidence="5">
    <location>
        <begin position="133"/>
        <end position="345"/>
    </location>
</feature>
<evidence type="ECO:0000313" key="6">
    <source>
        <dbReference type="EMBL" id="AGK60400.1"/>
    </source>
</evidence>
<comment type="catalytic activity">
    <reaction evidence="4">
        <text>ATP + H2O = ADP + phosphate + H(+)</text>
        <dbReference type="Rhea" id="RHEA:13065"/>
        <dbReference type="ChEBI" id="CHEBI:15377"/>
        <dbReference type="ChEBI" id="CHEBI:15378"/>
        <dbReference type="ChEBI" id="CHEBI:30616"/>
        <dbReference type="ChEBI" id="CHEBI:43474"/>
        <dbReference type="ChEBI" id="CHEBI:456216"/>
        <dbReference type="EC" id="5.6.2.4"/>
    </reaction>
</comment>
<name>N0BJT5_9EURY</name>
<comment type="similarity">
    <text evidence="1">Belongs to the HerA family.</text>
</comment>
<accession>N0BJT5</accession>
<dbReference type="eggNOG" id="arCOG00280">
    <property type="taxonomic scope" value="Archaea"/>
</dbReference>
<dbReference type="RefSeq" id="WP_015589999.1">
    <property type="nucleotide sequence ID" value="NC_021169.1"/>
</dbReference>
<dbReference type="GO" id="GO:0043139">
    <property type="term" value="F:5'-3' DNA helicase activity"/>
    <property type="evidence" value="ECO:0007669"/>
    <property type="project" value="UniProtKB-EC"/>
</dbReference>
<dbReference type="Gene3D" id="3.40.50.300">
    <property type="entry name" value="P-loop containing nucleotide triphosphate hydrolases"/>
    <property type="match status" value="2"/>
</dbReference>
<sequence>MKAIGLVKSGEGLEFKFVTPDDKLRNGEFVYYIYNDRKVICRVVKKSPLRLYPDIYLSKPSIDPERIIKIMGINKTEFELFEVTASIIGYYDRNLGFVNPRVIPKPGQKVYLAEEEVISETLFKKKLGEVGSIHIGYLLNRDDDVPAVLETSSIVSEHMCILASTGSGKSYLAGVLVEELLKPHNSASVLILDPHGEYHTLKEIEGLDEFRDEGYSARVKILEKDEIKIRLSELEYDELLNILPNLTDKMEAILNSVYRELEGTKFTSNDLIDAIQRRAEDERDVTARALSWRIRRYIENVEIIDDYIHISLKDILRPGMATVIQMSDMGDLDQQLLTSVILKRILNARINAEKGLSGEKIEYPVFVIVEEAHRFASRDSKSFEVLKTILSEGRKFGVGVCLISQRPSKIDSDILSQCMTQIIMRIVNPADQDNIRDSVESIGKDLISELPGLTKGQALVAGVALNTPVLIRARKRLTSHGGASKNAPEIWRRYSQGHGYSEKTEEIRIPAKQRRLFWEE</sequence>
<dbReference type="SUPFAM" id="SSF52540">
    <property type="entry name" value="P-loop containing nucleoside triphosphate hydrolases"/>
    <property type="match status" value="1"/>
</dbReference>
<organism evidence="6 7">
    <name type="scientific">Archaeoglobus sulfaticallidus PM70-1</name>
    <dbReference type="NCBI Taxonomy" id="387631"/>
    <lineage>
        <taxon>Archaea</taxon>
        <taxon>Methanobacteriati</taxon>
        <taxon>Methanobacteriota</taxon>
        <taxon>Archaeoglobi</taxon>
        <taxon>Archaeoglobales</taxon>
        <taxon>Archaeoglobaceae</taxon>
        <taxon>Archaeoglobus</taxon>
    </lineage>
</organism>
<comment type="catalytic activity">
    <reaction evidence="3">
        <text>ATP + H2O = ADP + phosphate + H(+)</text>
        <dbReference type="Rhea" id="RHEA:13065"/>
        <dbReference type="ChEBI" id="CHEBI:15377"/>
        <dbReference type="ChEBI" id="CHEBI:15378"/>
        <dbReference type="ChEBI" id="CHEBI:30616"/>
        <dbReference type="ChEBI" id="CHEBI:43474"/>
        <dbReference type="ChEBI" id="CHEBI:456216"/>
        <dbReference type="EC" id="5.6.2.3"/>
    </reaction>
</comment>
<dbReference type="OrthoDB" id="107033at2157"/>
<reference evidence="6 7" key="1">
    <citation type="journal article" date="2013" name="Genome Announc.">
        <title>Complete Genome Sequence of the Thermophilic and Facultatively Chemolithoautotrophic Sulfate Reducer Archaeoglobus sulfaticallidus Strain PM70-1T.</title>
        <authorList>
            <person name="Stokke R."/>
            <person name="Hocking W.P."/>
            <person name="Steinsbu B.O."/>
            <person name="Steen I.H."/>
        </authorList>
    </citation>
    <scope>NUCLEOTIDE SEQUENCE [LARGE SCALE GENOMIC DNA]</scope>
    <source>
        <strain evidence="6">PM70-1</strain>
    </source>
</reference>
<dbReference type="GeneID" id="15392017"/>
<evidence type="ECO:0000256" key="2">
    <source>
        <dbReference type="ARBA" id="ARBA00034617"/>
    </source>
</evidence>
<dbReference type="InterPro" id="IPR027417">
    <property type="entry name" value="P-loop_NTPase"/>
</dbReference>
<keyword evidence="7" id="KW-1185">Reference proteome</keyword>
<dbReference type="AlphaFoldDB" id="N0BJT5"/>
<evidence type="ECO:0000256" key="3">
    <source>
        <dbReference type="ARBA" id="ARBA00048954"/>
    </source>
</evidence>
<dbReference type="Pfam" id="PF01935">
    <property type="entry name" value="DUF87"/>
    <property type="match status" value="1"/>
</dbReference>
<dbReference type="InterPro" id="IPR002789">
    <property type="entry name" value="HerA_central"/>
</dbReference>
<dbReference type="InterPro" id="IPR008571">
    <property type="entry name" value="HerA-like"/>
</dbReference>
<dbReference type="PANTHER" id="PTHR42957:SF1">
    <property type="entry name" value="HELICASE MJ1565-RELATED"/>
    <property type="match status" value="1"/>
</dbReference>
<dbReference type="EMBL" id="CP005290">
    <property type="protein sequence ID" value="AGK60400.1"/>
    <property type="molecule type" value="Genomic_DNA"/>
</dbReference>